<dbReference type="AlphaFoldDB" id="A0A2T4MXB2"/>
<sequence>MSLNTDIDWAGFIGSNTLEDLFWSLDEMGLDPYSVIFRQVERTDINILLPFLPTVHGNEVGALEDAEESFCPDVCISPDSMNLFDLSERTVDIYTEAMELIASNDKNSDWRAFKTVNKTSPHYECSNIVKSMAERRKKLLADINNVKQPTLTWWLPVQESELMKLVDVPVMISNGKEAFPFAAKLTMIGDDDFQWTPLLPNIEPPLFETVTKYMPLAH</sequence>
<evidence type="ECO:0000313" key="1">
    <source>
        <dbReference type="EMBL" id="PTH79096.1"/>
    </source>
</evidence>
<protein>
    <submittedName>
        <fullName evidence="1">Uncharacterized protein</fullName>
    </submittedName>
</protein>
<organism evidence="1 2">
    <name type="scientific">Aeromonas veronii</name>
    <dbReference type="NCBI Taxonomy" id="654"/>
    <lineage>
        <taxon>Bacteria</taxon>
        <taxon>Pseudomonadati</taxon>
        <taxon>Pseudomonadota</taxon>
        <taxon>Gammaproteobacteria</taxon>
        <taxon>Aeromonadales</taxon>
        <taxon>Aeromonadaceae</taxon>
        <taxon>Aeromonas</taxon>
    </lineage>
</organism>
<gene>
    <name evidence="1" type="ORF">DAA48_21905</name>
</gene>
<name>A0A2T4MXB2_AERVE</name>
<dbReference type="EMBL" id="PZKL01000045">
    <property type="protein sequence ID" value="PTH79096.1"/>
    <property type="molecule type" value="Genomic_DNA"/>
</dbReference>
<dbReference type="RefSeq" id="WP_107684721.1">
    <property type="nucleotide sequence ID" value="NZ_PZKL01000045.1"/>
</dbReference>
<dbReference type="Proteomes" id="UP000241986">
    <property type="component" value="Unassembled WGS sequence"/>
</dbReference>
<evidence type="ECO:0000313" key="2">
    <source>
        <dbReference type="Proteomes" id="UP000241986"/>
    </source>
</evidence>
<comment type="caution">
    <text evidence="1">The sequence shown here is derived from an EMBL/GenBank/DDBJ whole genome shotgun (WGS) entry which is preliminary data.</text>
</comment>
<proteinExistence type="predicted"/>
<accession>A0A2T4MXB2</accession>
<reference evidence="1 2" key="1">
    <citation type="submission" date="2018-03" db="EMBL/GenBank/DDBJ databases">
        <title>Aeromonas veronii whole genome sequencing and analysis.</title>
        <authorList>
            <person name="Xie H."/>
            <person name="Liu T."/>
            <person name="Wang K."/>
        </authorList>
    </citation>
    <scope>NUCLEOTIDE SEQUENCE [LARGE SCALE GENOMIC DNA]</scope>
    <source>
        <strain evidence="1 2">XH.VA.1</strain>
    </source>
</reference>